<sequence length="30" mass="3486">MRLKWIPLEMREDRGVIELAGTEVDMIGVK</sequence>
<reference evidence="1" key="1">
    <citation type="journal article" date="2014" name="Front. Microbiol.">
        <title>High frequency of phylogenetically diverse reductive dehalogenase-homologous genes in deep subseafloor sedimentary metagenomes.</title>
        <authorList>
            <person name="Kawai M."/>
            <person name="Futagami T."/>
            <person name="Toyoda A."/>
            <person name="Takaki Y."/>
            <person name="Nishi S."/>
            <person name="Hori S."/>
            <person name="Arai W."/>
            <person name="Tsubouchi T."/>
            <person name="Morono Y."/>
            <person name="Uchiyama I."/>
            <person name="Ito T."/>
            <person name="Fujiyama A."/>
            <person name="Inagaki F."/>
            <person name="Takami H."/>
        </authorList>
    </citation>
    <scope>NUCLEOTIDE SEQUENCE</scope>
    <source>
        <strain evidence="1">Expedition CK06-06</strain>
    </source>
</reference>
<proteinExistence type="predicted"/>
<name>X0WKS8_9ZZZZ</name>
<dbReference type="EMBL" id="BARS01023656">
    <property type="protein sequence ID" value="GAG13301.1"/>
    <property type="molecule type" value="Genomic_DNA"/>
</dbReference>
<dbReference type="AlphaFoldDB" id="X0WKS8"/>
<protein>
    <submittedName>
        <fullName evidence="1">Uncharacterized protein</fullName>
    </submittedName>
</protein>
<feature type="non-terminal residue" evidence="1">
    <location>
        <position position="30"/>
    </location>
</feature>
<evidence type="ECO:0000313" key="1">
    <source>
        <dbReference type="EMBL" id="GAG13301.1"/>
    </source>
</evidence>
<accession>X0WKS8</accession>
<organism evidence="1">
    <name type="scientific">marine sediment metagenome</name>
    <dbReference type="NCBI Taxonomy" id="412755"/>
    <lineage>
        <taxon>unclassified sequences</taxon>
        <taxon>metagenomes</taxon>
        <taxon>ecological metagenomes</taxon>
    </lineage>
</organism>
<comment type="caution">
    <text evidence="1">The sequence shown here is derived from an EMBL/GenBank/DDBJ whole genome shotgun (WGS) entry which is preliminary data.</text>
</comment>
<gene>
    <name evidence="1" type="ORF">S01H1_37654</name>
</gene>